<keyword evidence="2 6" id="KW-0808">Transferase</keyword>
<evidence type="ECO:0000259" key="4">
    <source>
        <dbReference type="Pfam" id="PF13439"/>
    </source>
</evidence>
<accession>A0A369NSF2</accession>
<dbReference type="EMBL" id="PPTY01000004">
    <property type="protein sequence ID" value="RDB87728.1"/>
    <property type="molecule type" value="Genomic_DNA"/>
</dbReference>
<dbReference type="Proteomes" id="UP000253857">
    <property type="component" value="Unassembled WGS sequence"/>
</dbReference>
<proteinExistence type="predicted"/>
<dbReference type="PANTHER" id="PTHR45947:SF3">
    <property type="entry name" value="SULFOQUINOVOSYL TRANSFERASE SQD2"/>
    <property type="match status" value="1"/>
</dbReference>
<organism evidence="6 7">
    <name type="scientific">Eggerthella lenta</name>
    <name type="common">Eubacterium lentum</name>
    <dbReference type="NCBI Taxonomy" id="84112"/>
    <lineage>
        <taxon>Bacteria</taxon>
        <taxon>Bacillati</taxon>
        <taxon>Actinomycetota</taxon>
        <taxon>Coriobacteriia</taxon>
        <taxon>Eggerthellales</taxon>
        <taxon>Eggerthellaceae</taxon>
        <taxon>Eggerthella</taxon>
    </lineage>
</organism>
<comment type="caution">
    <text evidence="6">The sequence shown here is derived from an EMBL/GenBank/DDBJ whole genome shotgun (WGS) entry which is preliminary data.</text>
</comment>
<evidence type="ECO:0000256" key="1">
    <source>
        <dbReference type="ARBA" id="ARBA00022676"/>
    </source>
</evidence>
<protein>
    <submittedName>
        <fullName evidence="5 6">Glycosyltransferase</fullName>
    </submittedName>
</protein>
<dbReference type="GO" id="GO:0016758">
    <property type="term" value="F:hexosyltransferase activity"/>
    <property type="evidence" value="ECO:0007669"/>
    <property type="project" value="TreeGrafter"/>
</dbReference>
<dbReference type="RefSeq" id="WP_052106126.1">
    <property type="nucleotide sequence ID" value="NZ_JADNER010000020.1"/>
</dbReference>
<evidence type="ECO:0000313" key="5">
    <source>
        <dbReference type="EMBL" id="MVN33213.1"/>
    </source>
</evidence>
<dbReference type="InterPro" id="IPR050194">
    <property type="entry name" value="Glycosyltransferase_grp1"/>
</dbReference>
<reference evidence="6 7" key="1">
    <citation type="journal article" date="2018" name="Elife">
        <title>Discovery and characterization of a prevalent human gut bacterial enzyme sufficient for the inactivation of a family of plant toxins.</title>
        <authorList>
            <person name="Koppel N."/>
            <person name="Bisanz J.E."/>
            <person name="Pandelia M.E."/>
            <person name="Turnbaugh P.J."/>
            <person name="Balskus E.P."/>
        </authorList>
    </citation>
    <scope>NUCLEOTIDE SEQUENCE [LARGE SCALE GENOMIC DNA]</scope>
    <source>
        <strain evidence="6 7">FAA1-1-60AUCSF</strain>
    </source>
</reference>
<feature type="domain" description="Glycosyltransferase subfamily 4-like N-terminal" evidence="4">
    <location>
        <begin position="31"/>
        <end position="200"/>
    </location>
</feature>
<dbReference type="Pfam" id="PF00534">
    <property type="entry name" value="Glycos_transf_1"/>
    <property type="match status" value="1"/>
</dbReference>
<dbReference type="AlphaFoldDB" id="A0A369NSF2"/>
<evidence type="ECO:0000256" key="2">
    <source>
        <dbReference type="ARBA" id="ARBA00022679"/>
    </source>
</evidence>
<dbReference type="GO" id="GO:1901137">
    <property type="term" value="P:carbohydrate derivative biosynthetic process"/>
    <property type="evidence" value="ECO:0007669"/>
    <property type="project" value="UniProtKB-ARBA"/>
</dbReference>
<dbReference type="InterPro" id="IPR001296">
    <property type="entry name" value="Glyco_trans_1"/>
</dbReference>
<sequence length="404" mass="44547">MQTPFKIRFGNTLTNKNDTFCIFSAHYLPHVGGVEKYTQNLARQLADQGNRVIIVTSNVYDLAEREDLGEGVEIVRLPCYKLLGDRYPVTRHDKAYERIMAYLHNQNIDYVAINTRFYRHTLEGIALAEAKGIRPIIVDHGSAHLTMGSKLVDPFVATVEHAVTELVKRHSADYYAVSLAGTEWLRHFGIEARGVLNNSIDARAFAEGSSCRSFRKELSLSDETLLVAFTGRLIPEKGIPALIEAMRILADEKSIHFLIAGEGPLEDSLLRASLPNATFLGRLDSPDVSALLTESNVFCLPSRSEGFSTSLLEAAACKATPIVTNVGGVQELVPSNEHGIILPSADGETIANAILELNSDRTRCLIMGQNINQLVIDKFSWSETARLTALACAEAQERRNQPIL</sequence>
<dbReference type="Gene3D" id="3.40.50.2000">
    <property type="entry name" value="Glycogen Phosphorylase B"/>
    <property type="match status" value="2"/>
</dbReference>
<evidence type="ECO:0000259" key="3">
    <source>
        <dbReference type="Pfam" id="PF00534"/>
    </source>
</evidence>
<keyword evidence="1" id="KW-0328">Glycosyltransferase</keyword>
<evidence type="ECO:0000313" key="7">
    <source>
        <dbReference type="Proteomes" id="UP000253857"/>
    </source>
</evidence>
<name>A0A369NSF2_EGGLN</name>
<gene>
    <name evidence="6" type="ORF">C1871_04665</name>
    <name evidence="5" type="ORF">GO726_08540</name>
</gene>
<dbReference type="Proteomes" id="UP000436429">
    <property type="component" value="Unassembled WGS sequence"/>
</dbReference>
<dbReference type="CDD" id="cd03801">
    <property type="entry name" value="GT4_PimA-like"/>
    <property type="match status" value="1"/>
</dbReference>
<dbReference type="SUPFAM" id="SSF53756">
    <property type="entry name" value="UDP-Glycosyltransferase/glycogen phosphorylase"/>
    <property type="match status" value="1"/>
</dbReference>
<dbReference type="PANTHER" id="PTHR45947">
    <property type="entry name" value="SULFOQUINOVOSYL TRANSFERASE SQD2"/>
    <property type="match status" value="1"/>
</dbReference>
<evidence type="ECO:0000313" key="6">
    <source>
        <dbReference type="EMBL" id="RDB87728.1"/>
    </source>
</evidence>
<dbReference type="Pfam" id="PF13439">
    <property type="entry name" value="Glyco_transf_4"/>
    <property type="match status" value="1"/>
</dbReference>
<evidence type="ECO:0000313" key="8">
    <source>
        <dbReference type="Proteomes" id="UP000436429"/>
    </source>
</evidence>
<dbReference type="InterPro" id="IPR028098">
    <property type="entry name" value="Glyco_trans_4-like_N"/>
</dbReference>
<reference evidence="5 8" key="2">
    <citation type="submission" date="2019-11" db="EMBL/GenBank/DDBJ databases">
        <title>Whole genome shotgun sequencing (WGS) data from Adlercreutzia equolifaciens ResAG-91, Eggerthella lenta MRI-F36, MRI-F37, MRI-F40, ResAG-49, ResAG-88, ResAG-121, ResAG-145, and Gordonibacter sp. ResAG-5, ResAG-26, ResAG-43, ResAG-50, ResAG-59.</title>
        <authorList>
            <person name="Stoll D.A."/>
            <person name="Danylec N."/>
            <person name="Franz C.M.A.P."/>
            <person name="Huch M."/>
        </authorList>
    </citation>
    <scope>NUCLEOTIDE SEQUENCE [LARGE SCALE GENOMIC DNA]</scope>
    <source>
        <strain evidence="5 8">ResAG-88</strain>
    </source>
</reference>
<dbReference type="EMBL" id="WPOM01000014">
    <property type="protein sequence ID" value="MVN33213.1"/>
    <property type="molecule type" value="Genomic_DNA"/>
</dbReference>
<feature type="domain" description="Glycosyl transferase family 1" evidence="3">
    <location>
        <begin position="214"/>
        <end position="371"/>
    </location>
</feature>